<evidence type="ECO:0000256" key="7">
    <source>
        <dbReference type="ARBA" id="ARBA00022989"/>
    </source>
</evidence>
<evidence type="ECO:0000256" key="10">
    <source>
        <dbReference type="ARBA" id="ARBA00049729"/>
    </source>
</evidence>
<organism evidence="13 14">
    <name type="scientific">Mucor plumbeus</name>
    <dbReference type="NCBI Taxonomy" id="97098"/>
    <lineage>
        <taxon>Eukaryota</taxon>
        <taxon>Fungi</taxon>
        <taxon>Fungi incertae sedis</taxon>
        <taxon>Mucoromycota</taxon>
        <taxon>Mucoromycotina</taxon>
        <taxon>Mucoromycetes</taxon>
        <taxon>Mucorales</taxon>
        <taxon>Mucorineae</taxon>
        <taxon>Mucoraceae</taxon>
        <taxon>Mucor</taxon>
    </lineage>
</organism>
<feature type="transmembrane region" description="Helical" evidence="11">
    <location>
        <begin position="257"/>
        <end position="274"/>
    </location>
</feature>
<dbReference type="GO" id="GO:0005789">
    <property type="term" value="C:endoplasmic reticulum membrane"/>
    <property type="evidence" value="ECO:0007669"/>
    <property type="project" value="UniProtKB-SubCell"/>
</dbReference>
<evidence type="ECO:0000256" key="5">
    <source>
        <dbReference type="ARBA" id="ARBA00022801"/>
    </source>
</evidence>
<evidence type="ECO:0000259" key="12">
    <source>
        <dbReference type="Pfam" id="PF02517"/>
    </source>
</evidence>
<evidence type="ECO:0000256" key="9">
    <source>
        <dbReference type="ARBA" id="ARBA00047280"/>
    </source>
</evidence>
<protein>
    <recommendedName>
        <fullName evidence="10">intramembrane prenyl-peptidase Rce1</fullName>
        <ecNumber evidence="10">3.4.26.1</ecNumber>
    </recommendedName>
</protein>
<feature type="transmembrane region" description="Helical" evidence="11">
    <location>
        <begin position="7"/>
        <end position="27"/>
    </location>
</feature>
<evidence type="ECO:0000313" key="13">
    <source>
        <dbReference type="EMBL" id="KAG2202455.1"/>
    </source>
</evidence>
<keyword evidence="6" id="KW-0256">Endoplasmic reticulum</keyword>
<gene>
    <name evidence="13" type="ORF">INT46_002250</name>
</gene>
<comment type="catalytic activity">
    <reaction evidence="9">
        <text>Hydrolyzes the peptide bond -P2-(S-farnesyl or geranylgeranyl)C-P1'-P2'-P3'-COOH where P1' and P2' are amino acids with aliphatic sidechains and P3' is any C-terminal residue.</text>
        <dbReference type="EC" id="3.4.26.1"/>
    </reaction>
</comment>
<dbReference type="PANTHER" id="PTHR13046">
    <property type="entry name" value="PROTEASE U48 CAAX PRENYL PROTEASE RCE1"/>
    <property type="match status" value="1"/>
</dbReference>
<comment type="subcellular location">
    <subcellularLocation>
        <location evidence="1">Endoplasmic reticulum membrane</location>
        <topology evidence="1">Multi-pass membrane protein</topology>
    </subcellularLocation>
</comment>
<dbReference type="InterPro" id="IPR039731">
    <property type="entry name" value="Rce1"/>
</dbReference>
<feature type="transmembrane region" description="Helical" evidence="11">
    <location>
        <begin position="39"/>
        <end position="61"/>
    </location>
</feature>
<dbReference type="AlphaFoldDB" id="A0A8H7R2N8"/>
<reference evidence="13" key="1">
    <citation type="submission" date="2020-12" db="EMBL/GenBank/DDBJ databases">
        <title>Metabolic potential, ecology and presence of endohyphal bacteria is reflected in genomic diversity of Mucoromycotina.</title>
        <authorList>
            <person name="Muszewska A."/>
            <person name="Okrasinska A."/>
            <person name="Steczkiewicz K."/>
            <person name="Drgas O."/>
            <person name="Orlowska M."/>
            <person name="Perlinska-Lenart U."/>
            <person name="Aleksandrzak-Piekarczyk T."/>
            <person name="Szatraj K."/>
            <person name="Zielenkiewicz U."/>
            <person name="Pilsyk S."/>
            <person name="Malc E."/>
            <person name="Mieczkowski P."/>
            <person name="Kruszewska J.S."/>
            <person name="Biernat P."/>
            <person name="Pawlowska J."/>
        </authorList>
    </citation>
    <scope>NUCLEOTIDE SEQUENCE</scope>
    <source>
        <strain evidence="13">CBS 226.32</strain>
    </source>
</reference>
<evidence type="ECO:0000256" key="1">
    <source>
        <dbReference type="ARBA" id="ARBA00004477"/>
    </source>
</evidence>
<keyword evidence="7 11" id="KW-1133">Transmembrane helix</keyword>
<dbReference type="EMBL" id="JAEPRC010000257">
    <property type="protein sequence ID" value="KAG2202455.1"/>
    <property type="molecule type" value="Genomic_DNA"/>
</dbReference>
<keyword evidence="8 11" id="KW-0472">Membrane</keyword>
<sequence length="290" mass="33161">MLSITIGLTNLVCIGFTLIYVAGFYIFKTPGDRNDPPVILARMKAVTVASFVSAAIVWYLLQTGEAKESTILALGLEQPSKIIHLINLLRPLLLTCLLFLGPLTVMFFDQELPFQKYFSFERDVKMNAMSLLGQRNYVVAPITEEFVFRACMIAVLYQANYSKSYLIFISPLYFGIAHLHHAWDNYNKLGRTKQALQRALLSSLFQFAYTTLFGWYASYLFIRMGSLWPPIICHSFCNIMGFPDLDDNQHRSTIQKFIIYSCFPLGIVLFVYNFDNLTQPSSMGGSMYWK</sequence>
<dbReference type="Pfam" id="PF02517">
    <property type="entry name" value="Rce1-like"/>
    <property type="match status" value="1"/>
</dbReference>
<feature type="transmembrane region" description="Helical" evidence="11">
    <location>
        <begin position="82"/>
        <end position="108"/>
    </location>
</feature>
<keyword evidence="4 11" id="KW-0812">Transmembrane</keyword>
<comment type="caution">
    <text evidence="13">The sequence shown here is derived from an EMBL/GenBank/DDBJ whole genome shotgun (WGS) entry which is preliminary data.</text>
</comment>
<evidence type="ECO:0000256" key="2">
    <source>
        <dbReference type="ARBA" id="ARBA00006897"/>
    </source>
</evidence>
<feature type="domain" description="CAAX prenyl protease 2/Lysostaphin resistance protein A-like" evidence="12">
    <location>
        <begin position="135"/>
        <end position="240"/>
    </location>
</feature>
<keyword evidence="5" id="KW-0378">Hydrolase</keyword>
<dbReference type="InterPro" id="IPR003675">
    <property type="entry name" value="Rce1/LyrA-like_dom"/>
</dbReference>
<dbReference type="EC" id="3.4.26.1" evidence="10"/>
<feature type="transmembrane region" description="Helical" evidence="11">
    <location>
        <begin position="204"/>
        <end position="222"/>
    </location>
</feature>
<name>A0A8H7R2N8_9FUNG</name>
<proteinExistence type="inferred from homology"/>
<dbReference type="GO" id="GO:0071586">
    <property type="term" value="P:CAAX-box protein processing"/>
    <property type="evidence" value="ECO:0007669"/>
    <property type="project" value="InterPro"/>
</dbReference>
<evidence type="ECO:0000313" key="14">
    <source>
        <dbReference type="Proteomes" id="UP000650833"/>
    </source>
</evidence>
<keyword evidence="14" id="KW-1185">Reference proteome</keyword>
<dbReference type="OrthoDB" id="271604at2759"/>
<evidence type="ECO:0000256" key="11">
    <source>
        <dbReference type="SAM" id="Phobius"/>
    </source>
</evidence>
<dbReference type="GO" id="GO:0004222">
    <property type="term" value="F:metalloendopeptidase activity"/>
    <property type="evidence" value="ECO:0007669"/>
    <property type="project" value="InterPro"/>
</dbReference>
<dbReference type="PANTHER" id="PTHR13046:SF0">
    <property type="entry name" value="CAAX PRENYL PROTEASE 2"/>
    <property type="match status" value="1"/>
</dbReference>
<evidence type="ECO:0000256" key="4">
    <source>
        <dbReference type="ARBA" id="ARBA00022692"/>
    </source>
</evidence>
<accession>A0A8H7R2N8</accession>
<evidence type="ECO:0000256" key="8">
    <source>
        <dbReference type="ARBA" id="ARBA00023136"/>
    </source>
</evidence>
<evidence type="ECO:0000256" key="6">
    <source>
        <dbReference type="ARBA" id="ARBA00022824"/>
    </source>
</evidence>
<dbReference type="Proteomes" id="UP000650833">
    <property type="component" value="Unassembled WGS sequence"/>
</dbReference>
<evidence type="ECO:0000256" key="3">
    <source>
        <dbReference type="ARBA" id="ARBA00022670"/>
    </source>
</evidence>
<keyword evidence="3" id="KW-0645">Protease</keyword>
<feature type="transmembrane region" description="Helical" evidence="11">
    <location>
        <begin position="165"/>
        <end position="183"/>
    </location>
</feature>
<comment type="similarity">
    <text evidence="2">Belongs to the peptidase U48 family.</text>
</comment>